<dbReference type="Gene3D" id="3.40.50.2000">
    <property type="entry name" value="Glycogen Phosphorylase B"/>
    <property type="match status" value="2"/>
</dbReference>
<dbReference type="PANTHER" id="PTHR12526">
    <property type="entry name" value="GLYCOSYLTRANSFERASE"/>
    <property type="match status" value="1"/>
</dbReference>
<name>A0ABZ0KXA3_9BACL</name>
<evidence type="ECO:0000313" key="3">
    <source>
        <dbReference type="EMBL" id="WOV84513.1"/>
    </source>
</evidence>
<reference evidence="3 4" key="1">
    <citation type="submission" date="2023-01" db="EMBL/GenBank/DDBJ databases">
        <title>Sporosarcina sp. nov., isolated from Korean tranditional fermented seafood 'Jeotgal'.</title>
        <authorList>
            <person name="Yang A.-I."/>
        </authorList>
    </citation>
    <scope>NUCLEOTIDE SEQUENCE [LARGE SCALE GENOMIC DNA]</scope>
    <source>
        <strain evidence="3 4">B2O-1</strain>
    </source>
</reference>
<dbReference type="PANTHER" id="PTHR12526:SF630">
    <property type="entry name" value="GLYCOSYLTRANSFERASE"/>
    <property type="match status" value="1"/>
</dbReference>
<accession>A0ABZ0KXA3</accession>
<protein>
    <submittedName>
        <fullName evidence="3">Glycosyltransferase family 4 protein</fullName>
    </submittedName>
</protein>
<dbReference type="EMBL" id="CP116341">
    <property type="protein sequence ID" value="WOV84513.1"/>
    <property type="molecule type" value="Genomic_DNA"/>
</dbReference>
<dbReference type="Pfam" id="PF13439">
    <property type="entry name" value="Glyco_transf_4"/>
    <property type="match status" value="1"/>
</dbReference>
<sequence>MNVLIMTDKLITGGAENYFCKLENQLKHPEYVFYTAAGPGELFEQIHNKVHFSLLSRSNHLANLLTIKKRIVESEIGLIHANSLRMVLYAVVLKKLLPNKPSIIYTKHNVTMMENRFRNIFVSLVNRHLTRVITVSDDERLNLLQLGVQTEKAATIYNGVDLRKFRYYPKKQTDTFKVGILARLSSEKNHELFLEIAKRLKSDRHIQFYIGGEGPEYTKIHQMIENAELTQHVHMMGDIRNPEKFIGEMDVLLLTSHREVFPMVILEAMAVGTPIISANTGGIKEAINSDNVGFLVSDYSIDDFCKYINVMKNNPSLRLKMAEDANLRVQKNFSLEKMINATMEQYLQKR</sequence>
<evidence type="ECO:0000313" key="4">
    <source>
        <dbReference type="Proteomes" id="UP001303532"/>
    </source>
</evidence>
<dbReference type="SUPFAM" id="SSF53756">
    <property type="entry name" value="UDP-Glycosyltransferase/glycogen phosphorylase"/>
    <property type="match status" value="1"/>
</dbReference>
<keyword evidence="4" id="KW-1185">Reference proteome</keyword>
<organism evidence="3 4">
    <name type="scientific">Sporosarcina jeotgali</name>
    <dbReference type="NCBI Taxonomy" id="3020056"/>
    <lineage>
        <taxon>Bacteria</taxon>
        <taxon>Bacillati</taxon>
        <taxon>Bacillota</taxon>
        <taxon>Bacilli</taxon>
        <taxon>Bacillales</taxon>
        <taxon>Caryophanaceae</taxon>
        <taxon>Sporosarcina</taxon>
    </lineage>
</organism>
<dbReference type="Pfam" id="PF00534">
    <property type="entry name" value="Glycos_transf_1"/>
    <property type="match status" value="1"/>
</dbReference>
<feature type="domain" description="Glycosyltransferase subfamily 4-like N-terminal" evidence="2">
    <location>
        <begin position="13"/>
        <end position="163"/>
    </location>
</feature>
<dbReference type="Proteomes" id="UP001303532">
    <property type="component" value="Chromosome"/>
</dbReference>
<feature type="domain" description="Glycosyl transferase family 1" evidence="1">
    <location>
        <begin position="170"/>
        <end position="325"/>
    </location>
</feature>
<dbReference type="CDD" id="cd03819">
    <property type="entry name" value="GT4_WavL-like"/>
    <property type="match status" value="1"/>
</dbReference>
<dbReference type="RefSeq" id="WP_323692161.1">
    <property type="nucleotide sequence ID" value="NZ_CP116341.1"/>
</dbReference>
<proteinExistence type="predicted"/>
<evidence type="ECO:0000259" key="1">
    <source>
        <dbReference type="Pfam" id="PF00534"/>
    </source>
</evidence>
<evidence type="ECO:0000259" key="2">
    <source>
        <dbReference type="Pfam" id="PF13439"/>
    </source>
</evidence>
<gene>
    <name evidence="3" type="ORF">PGH26_00915</name>
</gene>
<dbReference type="InterPro" id="IPR028098">
    <property type="entry name" value="Glyco_trans_4-like_N"/>
</dbReference>
<dbReference type="InterPro" id="IPR001296">
    <property type="entry name" value="Glyco_trans_1"/>
</dbReference>